<dbReference type="GO" id="GO:0005682">
    <property type="term" value="C:U5 snRNP"/>
    <property type="evidence" value="ECO:0007669"/>
    <property type="project" value="TreeGrafter"/>
</dbReference>
<comment type="caution">
    <text evidence="1">The sequence shown here is derived from an EMBL/GenBank/DDBJ whole genome shotgun (WGS) entry which is preliminary data.</text>
</comment>
<keyword evidence="2" id="KW-1185">Reference proteome</keyword>
<dbReference type="InterPro" id="IPR004123">
    <property type="entry name" value="Dim1"/>
</dbReference>
<dbReference type="EMBL" id="JAGFBR010000002">
    <property type="protein sequence ID" value="KAH0469602.1"/>
    <property type="molecule type" value="Genomic_DNA"/>
</dbReference>
<dbReference type="PANTHER" id="PTHR12052:SF4">
    <property type="entry name" value="THIOREDOXIN-LIKE PROTEIN 4B"/>
    <property type="match status" value="1"/>
</dbReference>
<accession>A0AAV7HL33</accession>
<gene>
    <name evidence="1" type="ORF">IEQ34_001160</name>
</gene>
<proteinExistence type="predicted"/>
<evidence type="ECO:0000313" key="2">
    <source>
        <dbReference type="Proteomes" id="UP000775213"/>
    </source>
</evidence>
<dbReference type="GO" id="GO:0005681">
    <property type="term" value="C:spliceosomal complex"/>
    <property type="evidence" value="ECO:0007669"/>
    <property type="project" value="TreeGrafter"/>
</dbReference>
<dbReference type="GO" id="GO:0000398">
    <property type="term" value="P:mRNA splicing, via spliceosome"/>
    <property type="evidence" value="ECO:0007669"/>
    <property type="project" value="InterPro"/>
</dbReference>
<sequence>MEGARSPGVQLGAGWQEEVRPKVGMRSRAGSEWRKEDRGFCDREEAKELCGISAWKERRGFGSFCVTADHTKWVGSFQCKQDFIDVVEAIFRGAMKGKLIVSCPLPPEQIPRFQLLFKDL</sequence>
<dbReference type="PANTHER" id="PTHR12052">
    <property type="entry name" value="THIOREDOXIN-LIKE PROTEN 4A, 4B"/>
    <property type="match status" value="1"/>
</dbReference>
<dbReference type="AlphaFoldDB" id="A0AAV7HL33"/>
<dbReference type="Pfam" id="PF02966">
    <property type="entry name" value="DIM1"/>
    <property type="match status" value="1"/>
</dbReference>
<organism evidence="1 2">
    <name type="scientific">Dendrobium chrysotoxum</name>
    <name type="common">Orchid</name>
    <dbReference type="NCBI Taxonomy" id="161865"/>
    <lineage>
        <taxon>Eukaryota</taxon>
        <taxon>Viridiplantae</taxon>
        <taxon>Streptophyta</taxon>
        <taxon>Embryophyta</taxon>
        <taxon>Tracheophyta</taxon>
        <taxon>Spermatophyta</taxon>
        <taxon>Magnoliopsida</taxon>
        <taxon>Liliopsida</taxon>
        <taxon>Asparagales</taxon>
        <taxon>Orchidaceae</taxon>
        <taxon>Epidendroideae</taxon>
        <taxon>Malaxideae</taxon>
        <taxon>Dendrobiinae</taxon>
        <taxon>Dendrobium</taxon>
    </lineage>
</organism>
<evidence type="ECO:0000313" key="1">
    <source>
        <dbReference type="EMBL" id="KAH0469602.1"/>
    </source>
</evidence>
<name>A0AAV7HL33_DENCH</name>
<dbReference type="GO" id="GO:0046540">
    <property type="term" value="C:U4/U6 x U5 tri-snRNP complex"/>
    <property type="evidence" value="ECO:0007669"/>
    <property type="project" value="InterPro"/>
</dbReference>
<protein>
    <submittedName>
        <fullName evidence="1">Uncharacterized protein</fullName>
    </submittedName>
</protein>
<dbReference type="Proteomes" id="UP000775213">
    <property type="component" value="Unassembled WGS sequence"/>
</dbReference>
<dbReference type="Gene3D" id="3.40.30.10">
    <property type="entry name" value="Glutaredoxin"/>
    <property type="match status" value="1"/>
</dbReference>
<reference evidence="1 2" key="1">
    <citation type="journal article" date="2021" name="Hortic Res">
        <title>Chromosome-scale assembly of the Dendrobium chrysotoxum genome enhances the understanding of orchid evolution.</title>
        <authorList>
            <person name="Zhang Y."/>
            <person name="Zhang G.Q."/>
            <person name="Zhang D."/>
            <person name="Liu X.D."/>
            <person name="Xu X.Y."/>
            <person name="Sun W.H."/>
            <person name="Yu X."/>
            <person name="Zhu X."/>
            <person name="Wang Z.W."/>
            <person name="Zhao X."/>
            <person name="Zhong W.Y."/>
            <person name="Chen H."/>
            <person name="Yin W.L."/>
            <person name="Huang T."/>
            <person name="Niu S.C."/>
            <person name="Liu Z.J."/>
        </authorList>
    </citation>
    <scope>NUCLEOTIDE SEQUENCE [LARGE SCALE GENOMIC DNA]</scope>
    <source>
        <strain evidence="1">Lindl</strain>
    </source>
</reference>